<dbReference type="Proteomes" id="UP000198847">
    <property type="component" value="Unassembled WGS sequence"/>
</dbReference>
<dbReference type="STRING" id="112903.SAMN04490178_108162"/>
<reference evidence="1 2" key="1">
    <citation type="submission" date="2016-10" db="EMBL/GenBank/DDBJ databases">
        <authorList>
            <person name="de Groot N.N."/>
        </authorList>
    </citation>
    <scope>NUCLEOTIDE SEQUENCE [LARGE SCALE GENOMIC DNA]</scope>
    <source>
        <strain evidence="1 2">DSM 13305</strain>
    </source>
</reference>
<proteinExistence type="predicted"/>
<sequence length="113" mass="12462">MKTVEVVFCGNSVYLCGLAAGLRQNENLRIRLVDNTLKKALPELKILQPHVVIAESPASPEIRILQTSQPGLLLIGIDAATDSFRILVGEQPAFSVEELVQVIFQYTKRTDLS</sequence>
<evidence type="ECO:0000313" key="1">
    <source>
        <dbReference type="EMBL" id="SEP01409.1"/>
    </source>
</evidence>
<dbReference type="AlphaFoldDB" id="A0A1H8UDW2"/>
<evidence type="ECO:0000313" key="2">
    <source>
        <dbReference type="Proteomes" id="UP000198847"/>
    </source>
</evidence>
<accession>A0A1H8UDW2</accession>
<gene>
    <name evidence="1" type="ORF">SAMN04490178_108162</name>
</gene>
<protein>
    <submittedName>
        <fullName evidence="1">Uncharacterized protein</fullName>
    </submittedName>
</protein>
<name>A0A1H8UDW2_9FIRM</name>
<keyword evidence="2" id="KW-1185">Reference proteome</keyword>
<dbReference type="EMBL" id="FODY01000008">
    <property type="protein sequence ID" value="SEP01409.1"/>
    <property type="molecule type" value="Genomic_DNA"/>
</dbReference>
<organism evidence="1 2">
    <name type="scientific">Propionispora vibrioides</name>
    <dbReference type="NCBI Taxonomy" id="112903"/>
    <lineage>
        <taxon>Bacteria</taxon>
        <taxon>Bacillati</taxon>
        <taxon>Bacillota</taxon>
        <taxon>Negativicutes</taxon>
        <taxon>Selenomonadales</taxon>
        <taxon>Sporomusaceae</taxon>
        <taxon>Propionispora</taxon>
    </lineage>
</organism>
<dbReference type="RefSeq" id="WP_143050595.1">
    <property type="nucleotide sequence ID" value="NZ_FODY01000008.1"/>
</dbReference>
<dbReference type="OrthoDB" id="3034974at2"/>